<comment type="caution">
    <text evidence="3">The sequence shown here is derived from an EMBL/GenBank/DDBJ whole genome shotgun (WGS) entry which is preliminary data.</text>
</comment>
<name>A0ABS5QXA8_9LACO</name>
<dbReference type="SUPFAM" id="SSF48317">
    <property type="entry name" value="Acid phosphatase/Vanadium-dependent haloperoxidase"/>
    <property type="match status" value="1"/>
</dbReference>
<keyword evidence="4" id="KW-1185">Reference proteome</keyword>
<evidence type="ECO:0000259" key="2">
    <source>
        <dbReference type="SMART" id="SM00014"/>
    </source>
</evidence>
<dbReference type="InterPro" id="IPR036938">
    <property type="entry name" value="PAP2/HPO_sf"/>
</dbReference>
<keyword evidence="1" id="KW-0472">Membrane</keyword>
<evidence type="ECO:0000313" key="4">
    <source>
        <dbReference type="Proteomes" id="UP001519503"/>
    </source>
</evidence>
<dbReference type="InterPro" id="IPR000326">
    <property type="entry name" value="PAP2/HPO"/>
</dbReference>
<evidence type="ECO:0000313" key="3">
    <source>
        <dbReference type="EMBL" id="MBS9337582.1"/>
    </source>
</evidence>
<feature type="transmembrane region" description="Helical" evidence="1">
    <location>
        <begin position="24"/>
        <end position="43"/>
    </location>
</feature>
<feature type="transmembrane region" description="Helical" evidence="1">
    <location>
        <begin position="96"/>
        <end position="118"/>
    </location>
</feature>
<keyword evidence="1" id="KW-1133">Transmembrane helix</keyword>
<dbReference type="Gene3D" id="1.20.144.10">
    <property type="entry name" value="Phosphatidic acid phosphatase type 2/haloperoxidase"/>
    <property type="match status" value="1"/>
</dbReference>
<dbReference type="Proteomes" id="UP001519503">
    <property type="component" value="Unassembled WGS sequence"/>
</dbReference>
<organism evidence="3 4">
    <name type="scientific">Fructobacillus parabroussonetiae</name>
    <dbReference type="NCBI Taxonomy" id="2713174"/>
    <lineage>
        <taxon>Bacteria</taxon>
        <taxon>Bacillati</taxon>
        <taxon>Bacillota</taxon>
        <taxon>Bacilli</taxon>
        <taxon>Lactobacillales</taxon>
        <taxon>Lactobacillaceae</taxon>
        <taxon>Fructobacillus</taxon>
    </lineage>
</organism>
<protein>
    <submittedName>
        <fullName evidence="3">Phosphatase PAP2 family protein</fullName>
    </submittedName>
</protein>
<feature type="transmembrane region" description="Helical" evidence="1">
    <location>
        <begin position="170"/>
        <end position="189"/>
    </location>
</feature>
<feature type="transmembrane region" description="Helical" evidence="1">
    <location>
        <begin position="253"/>
        <end position="274"/>
    </location>
</feature>
<proteinExistence type="predicted"/>
<feature type="transmembrane region" description="Helical" evidence="1">
    <location>
        <begin position="138"/>
        <end position="158"/>
    </location>
</feature>
<evidence type="ECO:0000256" key="1">
    <source>
        <dbReference type="SAM" id="Phobius"/>
    </source>
</evidence>
<dbReference type="SMART" id="SM00014">
    <property type="entry name" value="acidPPc"/>
    <property type="match status" value="1"/>
</dbReference>
<sequence>MTMTRVQHFNHSPKSFETSSAERIGLLIFYLLALSLFLFASFFDRQVSQAVMDRSSVVGAFFQKYGIFGPNILLFSAFQIIAWVSFFSNYRLLQRFLLTSLFILLATNQLFFSLKGYFAYTLARLLNGQGHSVADPVLGQWLLGIALSAVLSIVFYFYIAQQSDSERRYLLKAAMFGIALVFVVSLVIGDLKLHWGRYRPFQMDAAMRQFTPWYHPNGSNGHYSFPSGHSTSGWLMVYLPFLLPRSWRRQQQFLLMMTVALAITIALSRVRYGAHWLSDVTAASLIVFSMVFLFSRLLGAHFVEAKTAKGQEGSKFF</sequence>
<gene>
    <name evidence="3" type="ORF">G6R30_03795</name>
</gene>
<reference evidence="3 4" key="1">
    <citation type="submission" date="2020-02" db="EMBL/GenBank/DDBJ databases">
        <title>Fructobacillus sp. isolated from paper mulberry of Taiwan.</title>
        <authorList>
            <person name="Lin S.-T."/>
        </authorList>
    </citation>
    <scope>NUCLEOTIDE SEQUENCE [LARGE SCALE GENOMIC DNA]</scope>
    <source>
        <strain evidence="3 4">S1-1</strain>
    </source>
</reference>
<dbReference type="Pfam" id="PF01569">
    <property type="entry name" value="PAP2"/>
    <property type="match status" value="1"/>
</dbReference>
<feature type="transmembrane region" description="Helical" evidence="1">
    <location>
        <begin position="223"/>
        <end position="241"/>
    </location>
</feature>
<feature type="transmembrane region" description="Helical" evidence="1">
    <location>
        <begin position="280"/>
        <end position="299"/>
    </location>
</feature>
<accession>A0ABS5QXA8</accession>
<feature type="transmembrane region" description="Helical" evidence="1">
    <location>
        <begin position="63"/>
        <end position="84"/>
    </location>
</feature>
<dbReference type="EMBL" id="JAAMFL010000006">
    <property type="protein sequence ID" value="MBS9337582.1"/>
    <property type="molecule type" value="Genomic_DNA"/>
</dbReference>
<feature type="domain" description="Phosphatidic acid phosphatase type 2/haloperoxidase" evidence="2">
    <location>
        <begin position="176"/>
        <end position="295"/>
    </location>
</feature>
<keyword evidence="1" id="KW-0812">Transmembrane</keyword>